<evidence type="ECO:0000313" key="1">
    <source>
        <dbReference type="EMBL" id="RZC53555.1"/>
    </source>
</evidence>
<dbReference type="EMBL" id="CM010717">
    <property type="protein sequence ID" value="RZC53555.1"/>
    <property type="molecule type" value="Genomic_DNA"/>
</dbReference>
<name>A0A4Y7J1M3_PAPSO</name>
<dbReference type="STRING" id="3469.A0A4Y7J1M3"/>
<dbReference type="AlphaFoldDB" id="A0A4Y7J1M3"/>
<evidence type="ECO:0008006" key="3">
    <source>
        <dbReference type="Google" id="ProtNLM"/>
    </source>
</evidence>
<sequence length="164" mass="18445">IHGQIITATSPSANYSFAAATSNNFLHIQKPLQSFENVDVDPWDSISSLDDTHSQEGINTGYKDGLVSGKEEGKQVGLMLGFEIGAELGYFQGCLDVWNSDLKIKLNCYSSRIQQNIKQMNELIKTYPVFDPENVSVQDIMNALRLNYSHFSYIVYEIVAWKEP</sequence>
<reference evidence="1 2" key="1">
    <citation type="journal article" date="2018" name="Science">
        <title>The opium poppy genome and morphinan production.</title>
        <authorList>
            <person name="Guo L."/>
            <person name="Winzer T."/>
            <person name="Yang X."/>
            <person name="Li Y."/>
            <person name="Ning Z."/>
            <person name="He Z."/>
            <person name="Teodor R."/>
            <person name="Lu Y."/>
            <person name="Bowser T.A."/>
            <person name="Graham I.A."/>
            <person name="Ye K."/>
        </authorList>
    </citation>
    <scope>NUCLEOTIDE SEQUENCE [LARGE SCALE GENOMIC DNA]</scope>
    <source>
        <strain evidence="2">cv. HN1</strain>
        <tissue evidence="1">Leaves</tissue>
    </source>
</reference>
<dbReference type="PANTHER" id="PTHR28532:SF1">
    <property type="entry name" value="ORAL CANCER OVEREXPRESSED 1"/>
    <property type="match status" value="1"/>
</dbReference>
<dbReference type="Proteomes" id="UP000316621">
    <property type="component" value="Chromosome 3"/>
</dbReference>
<proteinExistence type="predicted"/>
<dbReference type="PANTHER" id="PTHR28532">
    <property type="entry name" value="GEO13458P1"/>
    <property type="match status" value="1"/>
</dbReference>
<accession>A0A4Y7J1M3</accession>
<feature type="non-terminal residue" evidence="1">
    <location>
        <position position="1"/>
    </location>
</feature>
<keyword evidence="2" id="KW-1185">Reference proteome</keyword>
<protein>
    <recommendedName>
        <fullName evidence="3">Essential protein Yae1 N-terminal domain-containing protein</fullName>
    </recommendedName>
</protein>
<gene>
    <name evidence="1" type="ORF">C5167_012413</name>
</gene>
<dbReference type="InterPro" id="IPR052436">
    <property type="entry name" value="LTO1_adapter"/>
</dbReference>
<dbReference type="Gramene" id="RZC53555">
    <property type="protein sequence ID" value="RZC53555"/>
    <property type="gene ID" value="C5167_012413"/>
</dbReference>
<organism evidence="1 2">
    <name type="scientific">Papaver somniferum</name>
    <name type="common">Opium poppy</name>
    <dbReference type="NCBI Taxonomy" id="3469"/>
    <lineage>
        <taxon>Eukaryota</taxon>
        <taxon>Viridiplantae</taxon>
        <taxon>Streptophyta</taxon>
        <taxon>Embryophyta</taxon>
        <taxon>Tracheophyta</taxon>
        <taxon>Spermatophyta</taxon>
        <taxon>Magnoliopsida</taxon>
        <taxon>Ranunculales</taxon>
        <taxon>Papaveraceae</taxon>
        <taxon>Papaveroideae</taxon>
        <taxon>Papaver</taxon>
    </lineage>
</organism>
<evidence type="ECO:0000313" key="2">
    <source>
        <dbReference type="Proteomes" id="UP000316621"/>
    </source>
</evidence>